<dbReference type="GO" id="GO:0000976">
    <property type="term" value="F:transcription cis-regulatory region binding"/>
    <property type="evidence" value="ECO:0007669"/>
    <property type="project" value="TreeGrafter"/>
</dbReference>
<feature type="compositionally biased region" description="Polar residues" evidence="3">
    <location>
        <begin position="99"/>
        <end position="108"/>
    </location>
</feature>
<accession>A0A9W9F1Z3</accession>
<comment type="subcellular location">
    <subcellularLocation>
        <location evidence="1">Nucleus</location>
    </subcellularLocation>
</comment>
<feature type="compositionally biased region" description="Polar residues" evidence="3">
    <location>
        <begin position="48"/>
        <end position="77"/>
    </location>
</feature>
<dbReference type="GO" id="GO:0003700">
    <property type="term" value="F:DNA-binding transcription factor activity"/>
    <property type="evidence" value="ECO:0007669"/>
    <property type="project" value="TreeGrafter"/>
</dbReference>
<keyword evidence="5" id="KW-1185">Reference proteome</keyword>
<dbReference type="EMBL" id="JAPMSZ010000009">
    <property type="protein sequence ID" value="KAJ5092076.1"/>
    <property type="molecule type" value="Genomic_DNA"/>
</dbReference>
<proteinExistence type="predicted"/>
<gene>
    <name evidence="4" type="ORF">NUU61_006946</name>
</gene>
<evidence type="ECO:0000256" key="1">
    <source>
        <dbReference type="ARBA" id="ARBA00004123"/>
    </source>
</evidence>
<dbReference type="GeneID" id="81396642"/>
<dbReference type="RefSeq" id="XP_056510273.1">
    <property type="nucleotide sequence ID" value="XM_056657473.1"/>
</dbReference>
<evidence type="ECO:0000313" key="5">
    <source>
        <dbReference type="Proteomes" id="UP001141434"/>
    </source>
</evidence>
<evidence type="ECO:0000256" key="2">
    <source>
        <dbReference type="ARBA" id="ARBA00023242"/>
    </source>
</evidence>
<dbReference type="GO" id="GO:0045944">
    <property type="term" value="P:positive regulation of transcription by RNA polymerase II"/>
    <property type="evidence" value="ECO:0007669"/>
    <property type="project" value="TreeGrafter"/>
</dbReference>
<protein>
    <submittedName>
        <fullName evidence="4">Fungal-specific transcription factor domain-containing protein</fullName>
    </submittedName>
</protein>
<dbReference type="Pfam" id="PF11951">
    <property type="entry name" value="Fungal_trans_2"/>
    <property type="match status" value="1"/>
</dbReference>
<dbReference type="PANTHER" id="PTHR37534">
    <property type="entry name" value="TRANSCRIPTIONAL ACTIVATOR PROTEIN UGA3"/>
    <property type="match status" value="1"/>
</dbReference>
<evidence type="ECO:0000256" key="3">
    <source>
        <dbReference type="SAM" id="MobiDB-lite"/>
    </source>
</evidence>
<name>A0A9W9F1Z3_9EURO</name>
<dbReference type="PANTHER" id="PTHR37534:SF49">
    <property type="entry name" value="LYSINE BIOSYNTHESIS REGULATORY PROTEIN LYS14"/>
    <property type="match status" value="1"/>
</dbReference>
<evidence type="ECO:0000313" key="4">
    <source>
        <dbReference type="EMBL" id="KAJ5092076.1"/>
    </source>
</evidence>
<sequence length="524" mass="58630">MMRVEGIVPLSKPRCDPLVLPARHVGKSHDDVIVHAPRGKWKNREAPTTDQEPSSTRPPLSSQEQPADQATSTSKQLVQHGGQIPPTGRDGPRSRSTDSRPNNVLSSLHDTRGSRIHQAALSTRSPVSDEKAKIDKLLVSKEAETLLAHYDQIICPHQIAQRADSAENPYRLYVLPLAYEQIGLLYAVLALSACHLGHLNSDRHLYEAVAVNYRVNAITALGAAIRKGCSGNFDKSERDGVFATIQILLLHDICETGISAHGAHISGAMSICSQLMLDQRLTMDQERTVFFLGNLAWLDIIRAFSGPEKLCFTGELRERLLSLGNLRFEAVNGCPRELVLIIGKLLEQAKAHASGKLGVRQYVDMLQHSIHRLYLWDSSRCIYPDDNPLWISVAEAFRHACILRALRLLDVTEPAHEPRIQESVTAILDSVANVPGESPLIELMILPLFMAGADCLSPHSRHYILLRFSEIKARSEMSNTAPRTLLEKVWQEREKRPKRDQSNVPWMFFTYDSESTHQDDYLII</sequence>
<dbReference type="InterPro" id="IPR021858">
    <property type="entry name" value="Fun_TF"/>
</dbReference>
<dbReference type="GO" id="GO:0005634">
    <property type="term" value="C:nucleus"/>
    <property type="evidence" value="ECO:0007669"/>
    <property type="project" value="UniProtKB-SubCell"/>
</dbReference>
<organism evidence="4 5">
    <name type="scientific">Penicillium alfredii</name>
    <dbReference type="NCBI Taxonomy" id="1506179"/>
    <lineage>
        <taxon>Eukaryota</taxon>
        <taxon>Fungi</taxon>
        <taxon>Dikarya</taxon>
        <taxon>Ascomycota</taxon>
        <taxon>Pezizomycotina</taxon>
        <taxon>Eurotiomycetes</taxon>
        <taxon>Eurotiomycetidae</taxon>
        <taxon>Eurotiales</taxon>
        <taxon>Aspergillaceae</taxon>
        <taxon>Penicillium</taxon>
    </lineage>
</organism>
<comment type="caution">
    <text evidence="4">The sequence shown here is derived from an EMBL/GenBank/DDBJ whole genome shotgun (WGS) entry which is preliminary data.</text>
</comment>
<keyword evidence="2" id="KW-0539">Nucleus</keyword>
<feature type="region of interest" description="Disordered" evidence="3">
    <location>
        <begin position="30"/>
        <end position="127"/>
    </location>
</feature>
<dbReference type="OrthoDB" id="25818at2759"/>
<dbReference type="Proteomes" id="UP001141434">
    <property type="component" value="Unassembled WGS sequence"/>
</dbReference>
<reference evidence="4" key="2">
    <citation type="journal article" date="2023" name="IMA Fungus">
        <title>Comparative genomic study of the Penicillium genus elucidates a diverse pangenome and 15 lateral gene transfer events.</title>
        <authorList>
            <person name="Petersen C."/>
            <person name="Sorensen T."/>
            <person name="Nielsen M.R."/>
            <person name="Sondergaard T.E."/>
            <person name="Sorensen J.L."/>
            <person name="Fitzpatrick D.A."/>
            <person name="Frisvad J.C."/>
            <person name="Nielsen K.L."/>
        </authorList>
    </citation>
    <scope>NUCLEOTIDE SEQUENCE</scope>
    <source>
        <strain evidence="4">IBT 34128</strain>
    </source>
</reference>
<reference evidence="4" key="1">
    <citation type="submission" date="2022-11" db="EMBL/GenBank/DDBJ databases">
        <authorList>
            <person name="Petersen C."/>
        </authorList>
    </citation>
    <scope>NUCLEOTIDE SEQUENCE</scope>
    <source>
        <strain evidence="4">IBT 34128</strain>
    </source>
</reference>
<dbReference type="AlphaFoldDB" id="A0A9W9F1Z3"/>